<evidence type="ECO:0000313" key="2">
    <source>
        <dbReference type="Proteomes" id="UP000799770"/>
    </source>
</evidence>
<name>A0A6A5YVV9_9PLEO</name>
<keyword evidence="2" id="KW-1185">Reference proteome</keyword>
<organism evidence="1 2">
    <name type="scientific">Lophiotrema nucula</name>
    <dbReference type="NCBI Taxonomy" id="690887"/>
    <lineage>
        <taxon>Eukaryota</taxon>
        <taxon>Fungi</taxon>
        <taxon>Dikarya</taxon>
        <taxon>Ascomycota</taxon>
        <taxon>Pezizomycotina</taxon>
        <taxon>Dothideomycetes</taxon>
        <taxon>Pleosporomycetidae</taxon>
        <taxon>Pleosporales</taxon>
        <taxon>Lophiotremataceae</taxon>
        <taxon>Lophiotrema</taxon>
    </lineage>
</organism>
<dbReference type="AlphaFoldDB" id="A0A6A5YVV9"/>
<sequence length="230" mass="24772">MTSIIRSDISLSTRFLNGRTGSAASAVGRLTDAKQVTQLSAVIGNGARDSALQINGHVTDKINNLNFKYLIIPCHCEVIRAIASTRVAPPLPAAVPVKPRLPAPLKRSTYFNTVGPAEISSLRKEKQNITVVSKATGQPDTFCVIFPRGVQDNFVSLKIVNRLGLGTHFDTAAVSSITWDSKRLSSTGDFVDLSFSMPSTAKSIARRFHVVEDCPFDMLLGTTATDPSLN</sequence>
<dbReference type="EMBL" id="ML977335">
    <property type="protein sequence ID" value="KAF2111255.1"/>
    <property type="molecule type" value="Genomic_DNA"/>
</dbReference>
<protein>
    <submittedName>
        <fullName evidence="1">Uncharacterized protein</fullName>
    </submittedName>
</protein>
<accession>A0A6A5YVV9</accession>
<gene>
    <name evidence="1" type="ORF">BDV96DRAFT_634986</name>
</gene>
<proteinExistence type="predicted"/>
<reference evidence="1" key="1">
    <citation type="journal article" date="2020" name="Stud. Mycol.">
        <title>101 Dothideomycetes genomes: a test case for predicting lifestyles and emergence of pathogens.</title>
        <authorList>
            <person name="Haridas S."/>
            <person name="Albert R."/>
            <person name="Binder M."/>
            <person name="Bloem J."/>
            <person name="Labutti K."/>
            <person name="Salamov A."/>
            <person name="Andreopoulos B."/>
            <person name="Baker S."/>
            <person name="Barry K."/>
            <person name="Bills G."/>
            <person name="Bluhm B."/>
            <person name="Cannon C."/>
            <person name="Castanera R."/>
            <person name="Culley D."/>
            <person name="Daum C."/>
            <person name="Ezra D."/>
            <person name="Gonzalez J."/>
            <person name="Henrissat B."/>
            <person name="Kuo A."/>
            <person name="Liang C."/>
            <person name="Lipzen A."/>
            <person name="Lutzoni F."/>
            <person name="Magnuson J."/>
            <person name="Mondo S."/>
            <person name="Nolan M."/>
            <person name="Ohm R."/>
            <person name="Pangilinan J."/>
            <person name="Park H.-J."/>
            <person name="Ramirez L."/>
            <person name="Alfaro M."/>
            <person name="Sun H."/>
            <person name="Tritt A."/>
            <person name="Yoshinaga Y."/>
            <person name="Zwiers L.-H."/>
            <person name="Turgeon B."/>
            <person name="Goodwin S."/>
            <person name="Spatafora J."/>
            <person name="Crous P."/>
            <person name="Grigoriev I."/>
        </authorList>
    </citation>
    <scope>NUCLEOTIDE SEQUENCE</scope>
    <source>
        <strain evidence="1">CBS 627.86</strain>
    </source>
</reference>
<dbReference type="OrthoDB" id="3506906at2759"/>
<dbReference type="Proteomes" id="UP000799770">
    <property type="component" value="Unassembled WGS sequence"/>
</dbReference>
<evidence type="ECO:0000313" key="1">
    <source>
        <dbReference type="EMBL" id="KAF2111255.1"/>
    </source>
</evidence>